<feature type="domain" description="Major facilitator superfamily (MFS) profile" evidence="6">
    <location>
        <begin position="11"/>
        <end position="410"/>
    </location>
</feature>
<dbReference type="Pfam" id="PF07690">
    <property type="entry name" value="MFS_1"/>
    <property type="match status" value="1"/>
</dbReference>
<dbReference type="PANTHER" id="PTHR11662">
    <property type="entry name" value="SOLUTE CARRIER FAMILY 17"/>
    <property type="match status" value="1"/>
</dbReference>
<comment type="subcellular location">
    <subcellularLocation>
        <location evidence="1">Membrane</location>
        <topology evidence="1">Multi-pass membrane protein</topology>
    </subcellularLocation>
</comment>
<dbReference type="GO" id="GO:0022857">
    <property type="term" value="F:transmembrane transporter activity"/>
    <property type="evidence" value="ECO:0007669"/>
    <property type="project" value="InterPro"/>
</dbReference>
<dbReference type="OrthoDB" id="9771451at2"/>
<dbReference type="GO" id="GO:0016020">
    <property type="term" value="C:membrane"/>
    <property type="evidence" value="ECO:0007669"/>
    <property type="project" value="UniProtKB-SubCell"/>
</dbReference>
<dbReference type="Proteomes" id="UP000183208">
    <property type="component" value="Unassembled WGS sequence"/>
</dbReference>
<feature type="transmembrane region" description="Helical" evidence="5">
    <location>
        <begin position="355"/>
        <end position="378"/>
    </location>
</feature>
<feature type="transmembrane region" description="Helical" evidence="5">
    <location>
        <begin position="321"/>
        <end position="343"/>
    </location>
</feature>
<dbReference type="RefSeq" id="WP_074816187.1">
    <property type="nucleotide sequence ID" value="NZ_FNTI01000001.1"/>
</dbReference>
<keyword evidence="4 5" id="KW-0472">Membrane</keyword>
<proteinExistence type="predicted"/>
<name>A0A1H4QUA4_9BRAD</name>
<dbReference type="Gene3D" id="1.20.1250.20">
    <property type="entry name" value="MFS general substrate transporter like domains"/>
    <property type="match status" value="2"/>
</dbReference>
<evidence type="ECO:0000256" key="2">
    <source>
        <dbReference type="ARBA" id="ARBA00022692"/>
    </source>
</evidence>
<gene>
    <name evidence="7" type="ORF">SAMN05444171_0946</name>
</gene>
<feature type="transmembrane region" description="Helical" evidence="5">
    <location>
        <begin position="7"/>
        <end position="24"/>
    </location>
</feature>
<accession>A0A1H4QUA4</accession>
<evidence type="ECO:0000256" key="1">
    <source>
        <dbReference type="ARBA" id="ARBA00004141"/>
    </source>
</evidence>
<keyword evidence="3 5" id="KW-1133">Transmembrane helix</keyword>
<evidence type="ECO:0000313" key="8">
    <source>
        <dbReference type="Proteomes" id="UP000183208"/>
    </source>
</evidence>
<evidence type="ECO:0000256" key="5">
    <source>
        <dbReference type="SAM" id="Phobius"/>
    </source>
</evidence>
<protein>
    <submittedName>
        <fullName evidence="7">Sugar phosphate permease</fullName>
    </submittedName>
</protein>
<sequence length="430" mass="47240">MRLRFKATHVVLAMLCVMYFITYVDRVNIGTAASEIQKELGLSNTQLGLVFSAFAYPYLLFQVIGGWVGDRFGPRKTLFWCGLIWALATIATGFVTSLLTLFIARVALGFGEGATFPTATRAMQYWTPANRRGFAQGLTHAFARLGNAATPPLIATLMVWLTWRGSFVALGLVSLVWGVVWALYFRNEPKDHPGITEAELASLPPRPLDKRPQVPWGPLLRRMWPVTLTYFCYGWTLWLYLNWLPLFFKNNYSMDIKNSALFASGVFFAGVLGDSLGGILSDRILKRTGNVRLARLSVTVAGFAGALLSLLPILFIHDITVVALCLSGGFFFAEITIGPMWSVPMDIAPKYSGTAAGLMNTGSALAAIVSPLVAGYVIDATGNWYLPFLMSMGLLLLGGFSAFLMHPEKPFEELAEVNPVKRGVLAQELK</sequence>
<dbReference type="EMBL" id="FNTI01000001">
    <property type="protein sequence ID" value="SEC23239.1"/>
    <property type="molecule type" value="Genomic_DNA"/>
</dbReference>
<feature type="transmembrane region" description="Helical" evidence="5">
    <location>
        <begin position="384"/>
        <end position="404"/>
    </location>
</feature>
<dbReference type="AlphaFoldDB" id="A0A1H4QUA4"/>
<dbReference type="CDD" id="cd17319">
    <property type="entry name" value="MFS_ExuT_GudP_like"/>
    <property type="match status" value="1"/>
</dbReference>
<feature type="transmembrane region" description="Helical" evidence="5">
    <location>
        <begin position="167"/>
        <end position="185"/>
    </location>
</feature>
<feature type="transmembrane region" description="Helical" evidence="5">
    <location>
        <begin position="47"/>
        <end position="68"/>
    </location>
</feature>
<evidence type="ECO:0000259" key="6">
    <source>
        <dbReference type="PROSITE" id="PS50850"/>
    </source>
</evidence>
<evidence type="ECO:0000256" key="3">
    <source>
        <dbReference type="ARBA" id="ARBA00022989"/>
    </source>
</evidence>
<reference evidence="7 8" key="1">
    <citation type="submission" date="2016-10" db="EMBL/GenBank/DDBJ databases">
        <authorList>
            <person name="de Groot N.N."/>
        </authorList>
    </citation>
    <scope>NUCLEOTIDE SEQUENCE [LARGE SCALE GENOMIC DNA]</scope>
    <source>
        <strain evidence="7 8">GAS522</strain>
    </source>
</reference>
<dbReference type="InterPro" id="IPR036259">
    <property type="entry name" value="MFS_trans_sf"/>
</dbReference>
<dbReference type="InterPro" id="IPR011701">
    <property type="entry name" value="MFS"/>
</dbReference>
<organism evidence="7 8">
    <name type="scientific">Bradyrhizobium lablabi</name>
    <dbReference type="NCBI Taxonomy" id="722472"/>
    <lineage>
        <taxon>Bacteria</taxon>
        <taxon>Pseudomonadati</taxon>
        <taxon>Pseudomonadota</taxon>
        <taxon>Alphaproteobacteria</taxon>
        <taxon>Hyphomicrobiales</taxon>
        <taxon>Nitrobacteraceae</taxon>
        <taxon>Bradyrhizobium</taxon>
    </lineage>
</organism>
<evidence type="ECO:0000256" key="4">
    <source>
        <dbReference type="ARBA" id="ARBA00023136"/>
    </source>
</evidence>
<keyword evidence="2 5" id="KW-0812">Transmembrane</keyword>
<feature type="transmembrane region" description="Helical" evidence="5">
    <location>
        <begin position="80"/>
        <end position="104"/>
    </location>
</feature>
<feature type="transmembrane region" description="Helical" evidence="5">
    <location>
        <begin position="261"/>
        <end position="281"/>
    </location>
</feature>
<dbReference type="PANTHER" id="PTHR11662:SF399">
    <property type="entry name" value="FI19708P1-RELATED"/>
    <property type="match status" value="1"/>
</dbReference>
<feature type="transmembrane region" description="Helical" evidence="5">
    <location>
        <begin position="293"/>
        <end position="315"/>
    </location>
</feature>
<dbReference type="PROSITE" id="PS50850">
    <property type="entry name" value="MFS"/>
    <property type="match status" value="1"/>
</dbReference>
<dbReference type="InterPro" id="IPR050382">
    <property type="entry name" value="MFS_Na/Anion_cotransporter"/>
</dbReference>
<feature type="transmembrane region" description="Helical" evidence="5">
    <location>
        <begin position="223"/>
        <end position="241"/>
    </location>
</feature>
<dbReference type="InterPro" id="IPR020846">
    <property type="entry name" value="MFS_dom"/>
</dbReference>
<evidence type="ECO:0000313" key="7">
    <source>
        <dbReference type="EMBL" id="SEC23239.1"/>
    </source>
</evidence>
<dbReference type="SUPFAM" id="SSF103473">
    <property type="entry name" value="MFS general substrate transporter"/>
    <property type="match status" value="1"/>
</dbReference>